<evidence type="ECO:0000313" key="2">
    <source>
        <dbReference type="WBParaSite" id="RSKR_0001104000.1"/>
    </source>
</evidence>
<name>A0AC35UFX6_9BILA</name>
<dbReference type="Proteomes" id="UP000095286">
    <property type="component" value="Unplaced"/>
</dbReference>
<evidence type="ECO:0000313" key="1">
    <source>
        <dbReference type="Proteomes" id="UP000095286"/>
    </source>
</evidence>
<dbReference type="WBParaSite" id="RSKR_0001104000.1">
    <property type="protein sequence ID" value="RSKR_0001104000.1"/>
    <property type="gene ID" value="RSKR_0001104000"/>
</dbReference>
<organism evidence="1 2">
    <name type="scientific">Rhabditophanes sp. KR3021</name>
    <dbReference type="NCBI Taxonomy" id="114890"/>
    <lineage>
        <taxon>Eukaryota</taxon>
        <taxon>Metazoa</taxon>
        <taxon>Ecdysozoa</taxon>
        <taxon>Nematoda</taxon>
        <taxon>Chromadorea</taxon>
        <taxon>Rhabditida</taxon>
        <taxon>Tylenchina</taxon>
        <taxon>Panagrolaimomorpha</taxon>
        <taxon>Strongyloidoidea</taxon>
        <taxon>Alloionematidae</taxon>
        <taxon>Rhabditophanes</taxon>
    </lineage>
</organism>
<proteinExistence type="predicted"/>
<protein>
    <submittedName>
        <fullName evidence="2">AMP-binding domain-containing protein</fullName>
    </submittedName>
</protein>
<reference evidence="2" key="1">
    <citation type="submission" date="2016-11" db="UniProtKB">
        <authorList>
            <consortium name="WormBaseParasite"/>
        </authorList>
    </citation>
    <scope>IDENTIFICATION</scope>
    <source>
        <strain evidence="2">KR3021</strain>
    </source>
</reference>
<sequence length="86" mass="9364">ALLSSDNVSFTFTAVNSWSKLVNAVEATMKEGVAILPINCGGNRSLRCIKVPNDAMIYGLDSRRVIHSENVHGSKKVPYIMLLITS</sequence>
<accession>A0AC35UFX6</accession>